<evidence type="ECO:0000256" key="5">
    <source>
        <dbReference type="ARBA" id="ARBA00022692"/>
    </source>
</evidence>
<keyword evidence="6 8" id="KW-1133">Transmembrane helix</keyword>
<dbReference type="RefSeq" id="XP_019759006.1">
    <property type="nucleotide sequence ID" value="XM_019903447.2"/>
</dbReference>
<dbReference type="GO" id="GO:0016757">
    <property type="term" value="F:glycosyltransferase activity"/>
    <property type="evidence" value="ECO:0007669"/>
    <property type="project" value="UniProtKB-UniRule"/>
</dbReference>
<evidence type="ECO:0000313" key="9">
    <source>
        <dbReference type="EnsemblMetazoa" id="XP_019759006.1"/>
    </source>
</evidence>
<reference evidence="10" key="1">
    <citation type="journal article" date="2013" name="Genome Biol.">
        <title>Draft genome of the mountain pine beetle, Dendroctonus ponderosae Hopkins, a major forest pest.</title>
        <authorList>
            <person name="Keeling C.I."/>
            <person name="Yuen M.M."/>
            <person name="Liao N.Y."/>
            <person name="Docking T.R."/>
            <person name="Chan S.K."/>
            <person name="Taylor G.A."/>
            <person name="Palmquist D.L."/>
            <person name="Jackman S.D."/>
            <person name="Nguyen A."/>
            <person name="Li M."/>
            <person name="Henderson H."/>
            <person name="Janes J.K."/>
            <person name="Zhao Y."/>
            <person name="Pandoh P."/>
            <person name="Moore R."/>
            <person name="Sperling F.A."/>
            <person name="Huber D.P."/>
            <person name="Birol I."/>
            <person name="Jones S.J."/>
            <person name="Bohlmann J."/>
        </authorList>
    </citation>
    <scope>NUCLEOTIDE SEQUENCE</scope>
</reference>
<dbReference type="EnsemblMetazoa" id="XM_019903447.1">
    <property type="protein sequence ID" value="XP_019759006.1"/>
    <property type="gene ID" value="LOC109536957"/>
</dbReference>
<dbReference type="AlphaFoldDB" id="A0AAR5PE55"/>
<dbReference type="GO" id="GO:0005737">
    <property type="term" value="C:cytoplasm"/>
    <property type="evidence" value="ECO:0007669"/>
    <property type="project" value="TreeGrafter"/>
</dbReference>
<protein>
    <recommendedName>
        <fullName evidence="8">Glycosyltransferase family 92 protein</fullName>
        <ecNumber evidence="8">2.4.1.-</ecNumber>
    </recommendedName>
</protein>
<keyword evidence="5 8" id="KW-0812">Transmembrane</keyword>
<keyword evidence="4 8" id="KW-0808">Transferase</keyword>
<dbReference type="PANTHER" id="PTHR21461:SF69">
    <property type="entry name" value="GLYCOSYLTRANSFERASE FAMILY 92 PROTEIN"/>
    <property type="match status" value="1"/>
</dbReference>
<organism evidence="9 10">
    <name type="scientific">Dendroctonus ponderosae</name>
    <name type="common">Mountain pine beetle</name>
    <dbReference type="NCBI Taxonomy" id="77166"/>
    <lineage>
        <taxon>Eukaryota</taxon>
        <taxon>Metazoa</taxon>
        <taxon>Ecdysozoa</taxon>
        <taxon>Arthropoda</taxon>
        <taxon>Hexapoda</taxon>
        <taxon>Insecta</taxon>
        <taxon>Pterygota</taxon>
        <taxon>Neoptera</taxon>
        <taxon>Endopterygota</taxon>
        <taxon>Coleoptera</taxon>
        <taxon>Polyphaga</taxon>
        <taxon>Cucujiformia</taxon>
        <taxon>Curculionidae</taxon>
        <taxon>Scolytinae</taxon>
        <taxon>Dendroctonus</taxon>
    </lineage>
</organism>
<evidence type="ECO:0000256" key="2">
    <source>
        <dbReference type="ARBA" id="ARBA00007647"/>
    </source>
</evidence>
<evidence type="ECO:0000313" key="10">
    <source>
        <dbReference type="Proteomes" id="UP000019118"/>
    </source>
</evidence>
<feature type="transmembrane region" description="Helical" evidence="8">
    <location>
        <begin position="6"/>
        <end position="29"/>
    </location>
</feature>
<dbReference type="PANTHER" id="PTHR21461">
    <property type="entry name" value="GLYCOSYLTRANSFERASE FAMILY 92 PROTEIN"/>
    <property type="match status" value="1"/>
</dbReference>
<evidence type="ECO:0000256" key="6">
    <source>
        <dbReference type="ARBA" id="ARBA00022989"/>
    </source>
</evidence>
<dbReference type="EC" id="2.4.1.-" evidence="8"/>
<comment type="similarity">
    <text evidence="2 8">Belongs to the glycosyltransferase 92 family.</text>
</comment>
<keyword evidence="3 8" id="KW-0328">Glycosyltransferase</keyword>
<evidence type="ECO:0000256" key="8">
    <source>
        <dbReference type="RuleBase" id="RU366017"/>
    </source>
</evidence>
<reference evidence="9" key="2">
    <citation type="submission" date="2024-08" db="UniProtKB">
        <authorList>
            <consortium name="EnsemblMetazoa"/>
        </authorList>
    </citation>
    <scope>IDENTIFICATION</scope>
</reference>
<evidence type="ECO:0000256" key="3">
    <source>
        <dbReference type="ARBA" id="ARBA00022676"/>
    </source>
</evidence>
<sequence length="471" mass="55303">MILKAYWTVLVIVFIGLTVYFNISTLLVVDEEKNLAVKPLVLPVKKIMAYSFNKQIELDGKEFVCENRFSKNNASGLNEAKFWSKVADMEVYVTSVTLDERLEPYSYLRIVGAMKGSWNATLYCQISTNDDNVRIIKSTVTPIWYEKWDMNDNNTYYNPVLISCRLPGFINSSKPTSVALSKNPCQSSHKYLEIAKPKVIRKLNFTLCVKPLNFAQDISGHLVEWIEMSRILGAQYFHIFVQNVTKSTRRLLKWYKHRYPNMINLEDFSPVDSCNSCTKRNYLQQTWQRRRYEVVTYNKCFYSNLNSQFIVPLDVDEIIVPKSVRTWQDLVQNRGNYSSLIIQNVYFFARSKNRFNRPFFLNENRRNKVPNQKGENGKSFISTKNTLTVFNHYALQLLRPGVIKDYYFMQFTDAQLNHYKASCNSEIFPECAKYLSSPTIIDDIISRYKNEFYLRYHKVLNRMKNDGINIF</sequence>
<dbReference type="Pfam" id="PF01697">
    <property type="entry name" value="Glyco_transf_92"/>
    <property type="match status" value="1"/>
</dbReference>
<dbReference type="Proteomes" id="UP000019118">
    <property type="component" value="Unassembled WGS sequence"/>
</dbReference>
<keyword evidence="10" id="KW-1185">Reference proteome</keyword>
<evidence type="ECO:0000256" key="4">
    <source>
        <dbReference type="ARBA" id="ARBA00022679"/>
    </source>
</evidence>
<accession>A0AAR5PE55</accession>
<evidence type="ECO:0000256" key="7">
    <source>
        <dbReference type="ARBA" id="ARBA00023136"/>
    </source>
</evidence>
<evidence type="ECO:0000256" key="1">
    <source>
        <dbReference type="ARBA" id="ARBA00004167"/>
    </source>
</evidence>
<dbReference type="GO" id="GO:0016020">
    <property type="term" value="C:membrane"/>
    <property type="evidence" value="ECO:0007669"/>
    <property type="project" value="UniProtKB-SubCell"/>
</dbReference>
<proteinExistence type="inferred from homology"/>
<comment type="subcellular location">
    <subcellularLocation>
        <location evidence="1">Membrane</location>
        <topology evidence="1">Single-pass membrane protein</topology>
    </subcellularLocation>
</comment>
<keyword evidence="7 8" id="KW-0472">Membrane</keyword>
<dbReference type="InterPro" id="IPR008166">
    <property type="entry name" value="Glyco_transf_92"/>
</dbReference>
<dbReference type="GeneID" id="109536957"/>
<name>A0AAR5PE55_DENPD</name>
<dbReference type="KEGG" id="dpa:109536957"/>